<keyword evidence="11" id="KW-1185">Reference proteome</keyword>
<keyword evidence="8" id="KW-0739">Sodium transport</keyword>
<evidence type="ECO:0000256" key="9">
    <source>
        <dbReference type="SAM" id="Phobius"/>
    </source>
</evidence>
<keyword evidence="4 9" id="KW-1133">Transmembrane helix</keyword>
<organism evidence="11 12">
    <name type="scientific">Ascaris lumbricoides</name>
    <name type="common">Giant roundworm</name>
    <dbReference type="NCBI Taxonomy" id="6252"/>
    <lineage>
        <taxon>Eukaryota</taxon>
        <taxon>Metazoa</taxon>
        <taxon>Ecdysozoa</taxon>
        <taxon>Nematoda</taxon>
        <taxon>Chromadorea</taxon>
        <taxon>Rhabditida</taxon>
        <taxon>Spirurina</taxon>
        <taxon>Ascaridomorpha</taxon>
        <taxon>Ascaridoidea</taxon>
        <taxon>Ascarididae</taxon>
        <taxon>Ascaris</taxon>
    </lineage>
</organism>
<comment type="subcellular location">
    <subcellularLocation>
        <location evidence="1">Membrane</location>
        <topology evidence="1">Multi-pass membrane protein</topology>
    </subcellularLocation>
</comment>
<feature type="transmembrane region" description="Helical" evidence="9">
    <location>
        <begin position="45"/>
        <end position="66"/>
    </location>
</feature>
<feature type="transmembrane region" description="Helical" evidence="9">
    <location>
        <begin position="6"/>
        <end position="24"/>
    </location>
</feature>
<dbReference type="PANTHER" id="PTHR10110">
    <property type="entry name" value="SODIUM/HYDROGEN EXCHANGER"/>
    <property type="match status" value="1"/>
</dbReference>
<feature type="transmembrane region" description="Helical" evidence="9">
    <location>
        <begin position="78"/>
        <end position="95"/>
    </location>
</feature>
<keyword evidence="7 9" id="KW-0472">Membrane</keyword>
<feature type="transmembrane region" description="Helical" evidence="9">
    <location>
        <begin position="223"/>
        <end position="245"/>
    </location>
</feature>
<feature type="transmembrane region" description="Helical" evidence="9">
    <location>
        <begin position="107"/>
        <end position="130"/>
    </location>
</feature>
<dbReference type="PANTHER" id="PTHR10110:SF92">
    <property type="entry name" value="NA(+)_H(+) EXCHANGER PROTEIN 2-RELATED"/>
    <property type="match status" value="1"/>
</dbReference>
<evidence type="ECO:0000256" key="2">
    <source>
        <dbReference type="ARBA" id="ARBA00022448"/>
    </source>
</evidence>
<keyword evidence="5" id="KW-0915">Sodium</keyword>
<evidence type="ECO:0000256" key="6">
    <source>
        <dbReference type="ARBA" id="ARBA00023065"/>
    </source>
</evidence>
<evidence type="ECO:0000256" key="8">
    <source>
        <dbReference type="ARBA" id="ARBA00023201"/>
    </source>
</evidence>
<dbReference type="AlphaFoldDB" id="A0A0M3IPE4"/>
<evidence type="ECO:0000313" key="11">
    <source>
        <dbReference type="Proteomes" id="UP000036681"/>
    </source>
</evidence>
<reference evidence="12" key="1">
    <citation type="submission" date="2017-02" db="UniProtKB">
        <authorList>
            <consortium name="WormBaseParasite"/>
        </authorList>
    </citation>
    <scope>IDENTIFICATION</scope>
</reference>
<evidence type="ECO:0000313" key="12">
    <source>
        <dbReference type="WBParaSite" id="ALUE_0002062201-mRNA-1"/>
    </source>
</evidence>
<dbReference type="GO" id="GO:0015386">
    <property type="term" value="F:potassium:proton antiporter activity"/>
    <property type="evidence" value="ECO:0007669"/>
    <property type="project" value="TreeGrafter"/>
</dbReference>
<keyword evidence="3 9" id="KW-0812">Transmembrane</keyword>
<evidence type="ECO:0000256" key="1">
    <source>
        <dbReference type="ARBA" id="ARBA00004141"/>
    </source>
</evidence>
<protein>
    <submittedName>
        <fullName evidence="12">Na_H_Exchanger domain-containing protein</fullName>
    </submittedName>
</protein>
<dbReference type="GO" id="GO:0015385">
    <property type="term" value="F:sodium:proton antiporter activity"/>
    <property type="evidence" value="ECO:0007669"/>
    <property type="project" value="InterPro"/>
</dbReference>
<sequence length="259" mass="29110">MENTSFSIAVILLFVSAIPLCIASEQSEQPERYQVVSLNWEEVSIPFIIALWILVAAVAKILFHIWPQVSEMFPDSSLLIMVGLFIGIVLSLLHVNKTEFKLESQTFFLYLLPPMMFDAGLYCSCFLQTTDALAGYFMPARQFFDNLGSILTFAIIGTAWNFVSIGPSFSFCIYLTISIKASHLFQADKVDERFRIDHYRSMVSGVSLWAVGQTGLFGLDMPFLHYLLFGSLIADVDPVAVIVIFEELQASHRVVFDTS</sequence>
<dbReference type="InterPro" id="IPR018422">
    <property type="entry name" value="Cation/H_exchanger_CPA1"/>
</dbReference>
<dbReference type="GO" id="GO:0098719">
    <property type="term" value="P:sodium ion import across plasma membrane"/>
    <property type="evidence" value="ECO:0007669"/>
    <property type="project" value="TreeGrafter"/>
</dbReference>
<evidence type="ECO:0000256" key="5">
    <source>
        <dbReference type="ARBA" id="ARBA00023053"/>
    </source>
</evidence>
<proteinExistence type="predicted"/>
<name>A0A0M3IPE4_ASCLU</name>
<dbReference type="InterPro" id="IPR006153">
    <property type="entry name" value="Cation/H_exchanger_TM"/>
</dbReference>
<dbReference type="Proteomes" id="UP000036681">
    <property type="component" value="Unplaced"/>
</dbReference>
<feature type="domain" description="Cation/H+ exchanger transmembrane" evidence="10">
    <location>
        <begin position="133"/>
        <end position="185"/>
    </location>
</feature>
<evidence type="ECO:0000256" key="3">
    <source>
        <dbReference type="ARBA" id="ARBA00022692"/>
    </source>
</evidence>
<evidence type="ECO:0000256" key="7">
    <source>
        <dbReference type="ARBA" id="ARBA00023136"/>
    </source>
</evidence>
<dbReference type="Gene3D" id="6.10.140.1330">
    <property type="match status" value="1"/>
</dbReference>
<keyword evidence="2" id="KW-0813">Transport</keyword>
<accession>A0A0M3IPE4</accession>
<feature type="transmembrane region" description="Helical" evidence="9">
    <location>
        <begin position="150"/>
        <end position="177"/>
    </location>
</feature>
<dbReference type="Pfam" id="PF00999">
    <property type="entry name" value="Na_H_Exchanger"/>
    <property type="match status" value="1"/>
</dbReference>
<dbReference type="GO" id="GO:0051453">
    <property type="term" value="P:regulation of intracellular pH"/>
    <property type="evidence" value="ECO:0007669"/>
    <property type="project" value="TreeGrafter"/>
</dbReference>
<keyword evidence="6" id="KW-0406">Ion transport</keyword>
<dbReference type="GO" id="GO:0005886">
    <property type="term" value="C:plasma membrane"/>
    <property type="evidence" value="ECO:0007669"/>
    <property type="project" value="TreeGrafter"/>
</dbReference>
<evidence type="ECO:0000256" key="4">
    <source>
        <dbReference type="ARBA" id="ARBA00022989"/>
    </source>
</evidence>
<evidence type="ECO:0000259" key="10">
    <source>
        <dbReference type="Pfam" id="PF00999"/>
    </source>
</evidence>
<dbReference type="WBParaSite" id="ALUE_0002062201-mRNA-1">
    <property type="protein sequence ID" value="ALUE_0002062201-mRNA-1"/>
    <property type="gene ID" value="ALUE_0002062201"/>
</dbReference>